<dbReference type="SMART" id="SM00267">
    <property type="entry name" value="GGDEF"/>
    <property type="match status" value="1"/>
</dbReference>
<dbReference type="Pfam" id="PF20966">
    <property type="entry name" value="MASE6"/>
    <property type="match status" value="1"/>
</dbReference>
<dbReference type="GO" id="GO:1902201">
    <property type="term" value="P:negative regulation of bacterial-type flagellum-dependent cell motility"/>
    <property type="evidence" value="ECO:0007669"/>
    <property type="project" value="TreeGrafter"/>
</dbReference>
<dbReference type="GO" id="GO:0043709">
    <property type="term" value="P:cell adhesion involved in single-species biofilm formation"/>
    <property type="evidence" value="ECO:0007669"/>
    <property type="project" value="TreeGrafter"/>
</dbReference>
<dbReference type="SUPFAM" id="SSF55073">
    <property type="entry name" value="Nucleotide cyclase"/>
    <property type="match status" value="1"/>
</dbReference>
<keyword evidence="3" id="KW-1133">Transmembrane helix</keyword>
<dbReference type="InterPro" id="IPR029787">
    <property type="entry name" value="Nucleotide_cyclase"/>
</dbReference>
<evidence type="ECO:0000313" key="6">
    <source>
        <dbReference type="EMBL" id="OAN00829.1"/>
    </source>
</evidence>
<feature type="transmembrane region" description="Helical" evidence="3">
    <location>
        <begin position="69"/>
        <end position="87"/>
    </location>
</feature>
<accession>A0A178JH29</accession>
<dbReference type="PANTHER" id="PTHR45138">
    <property type="entry name" value="REGULATORY COMPONENTS OF SENSORY TRANSDUCTION SYSTEM"/>
    <property type="match status" value="1"/>
</dbReference>
<feature type="transmembrane region" description="Helical" evidence="3">
    <location>
        <begin position="118"/>
        <end position="137"/>
    </location>
</feature>
<gene>
    <name evidence="6" type="ORF">AZ468_06780</name>
    <name evidence="5" type="ORF">OPW20_15410</name>
</gene>
<dbReference type="GO" id="GO:0052621">
    <property type="term" value="F:diguanylate cyclase activity"/>
    <property type="evidence" value="ECO:0007669"/>
    <property type="project" value="UniProtKB-EC"/>
</dbReference>
<dbReference type="PROSITE" id="PS50887">
    <property type="entry name" value="GGDEF"/>
    <property type="match status" value="1"/>
</dbReference>
<comment type="catalytic activity">
    <reaction evidence="2">
        <text>2 GTP = 3',3'-c-di-GMP + 2 diphosphate</text>
        <dbReference type="Rhea" id="RHEA:24898"/>
        <dbReference type="ChEBI" id="CHEBI:33019"/>
        <dbReference type="ChEBI" id="CHEBI:37565"/>
        <dbReference type="ChEBI" id="CHEBI:58805"/>
        <dbReference type="EC" id="2.7.7.65"/>
    </reaction>
</comment>
<keyword evidence="8" id="KW-1185">Reference proteome</keyword>
<evidence type="ECO:0000256" key="2">
    <source>
        <dbReference type="ARBA" id="ARBA00034247"/>
    </source>
</evidence>
<keyword evidence="3" id="KW-0812">Transmembrane</keyword>
<evidence type="ECO:0000259" key="4">
    <source>
        <dbReference type="PROSITE" id="PS50887"/>
    </source>
</evidence>
<dbReference type="InterPro" id="IPR043128">
    <property type="entry name" value="Rev_trsase/Diguanyl_cyclase"/>
</dbReference>
<dbReference type="NCBIfam" id="TIGR00254">
    <property type="entry name" value="GGDEF"/>
    <property type="match status" value="1"/>
</dbReference>
<dbReference type="InterPro" id="IPR048435">
    <property type="entry name" value="MASE6"/>
</dbReference>
<feature type="transmembrane region" description="Helical" evidence="3">
    <location>
        <begin position="44"/>
        <end position="62"/>
    </location>
</feature>
<protein>
    <recommendedName>
        <fullName evidence="1">diguanylate cyclase</fullName>
        <ecNumber evidence="1">2.7.7.65</ecNumber>
    </recommendedName>
</protein>
<name>A0A178JH29_9VIBR</name>
<dbReference type="CDD" id="cd01949">
    <property type="entry name" value="GGDEF"/>
    <property type="match status" value="1"/>
</dbReference>
<feature type="transmembrane region" description="Helical" evidence="3">
    <location>
        <begin position="143"/>
        <end position="162"/>
    </location>
</feature>
<dbReference type="InterPro" id="IPR050469">
    <property type="entry name" value="Diguanylate_Cyclase"/>
</dbReference>
<feature type="domain" description="GGDEF" evidence="4">
    <location>
        <begin position="203"/>
        <end position="337"/>
    </location>
</feature>
<dbReference type="AlphaFoldDB" id="A0A178JH29"/>
<reference evidence="5" key="2">
    <citation type="submission" date="2022-11" db="EMBL/GenBank/DDBJ databases">
        <title>Role of the vibriolysin VemA secreted by the emergent pathogen Vibrio europaeus in the colonization of Manila clam mucus.</title>
        <authorList>
            <person name="Martinez C."/>
            <person name="Rodriguez S."/>
            <person name="Vences A."/>
            <person name="Barja J.L."/>
            <person name="Toranzo A.E."/>
            <person name="Dubert J."/>
        </authorList>
    </citation>
    <scope>NUCLEOTIDE SEQUENCE</scope>
    <source>
        <strain evidence="5">3454</strain>
    </source>
</reference>
<dbReference type="EMBL" id="JAPFIT010000018">
    <property type="protein sequence ID" value="MDC5741458.1"/>
    <property type="molecule type" value="Genomic_DNA"/>
</dbReference>
<evidence type="ECO:0000313" key="5">
    <source>
        <dbReference type="EMBL" id="MDC5741458.1"/>
    </source>
</evidence>
<evidence type="ECO:0000256" key="1">
    <source>
        <dbReference type="ARBA" id="ARBA00012528"/>
    </source>
</evidence>
<dbReference type="PANTHER" id="PTHR45138:SF9">
    <property type="entry name" value="DIGUANYLATE CYCLASE DGCM-RELATED"/>
    <property type="match status" value="1"/>
</dbReference>
<dbReference type="Proteomes" id="UP000094761">
    <property type="component" value="Unassembled WGS sequence"/>
</dbReference>
<evidence type="ECO:0000313" key="8">
    <source>
        <dbReference type="Proteomes" id="UP001150001"/>
    </source>
</evidence>
<dbReference type="GO" id="GO:0005886">
    <property type="term" value="C:plasma membrane"/>
    <property type="evidence" value="ECO:0007669"/>
    <property type="project" value="TreeGrafter"/>
</dbReference>
<dbReference type="Gene3D" id="3.30.70.270">
    <property type="match status" value="1"/>
</dbReference>
<organism evidence="6 7">
    <name type="scientific">Vibrio europaeus</name>
    <dbReference type="NCBI Taxonomy" id="300876"/>
    <lineage>
        <taxon>Bacteria</taxon>
        <taxon>Pseudomonadati</taxon>
        <taxon>Pseudomonadota</taxon>
        <taxon>Gammaproteobacteria</taxon>
        <taxon>Vibrionales</taxon>
        <taxon>Vibrionaceae</taxon>
        <taxon>Vibrio</taxon>
        <taxon>Vibrio oreintalis group</taxon>
    </lineage>
</organism>
<dbReference type="OrthoDB" id="9812260at2"/>
<dbReference type="Proteomes" id="UP001150001">
    <property type="component" value="Unassembled WGS sequence"/>
</dbReference>
<reference evidence="6 7" key="1">
    <citation type="submission" date="2016-03" db="EMBL/GenBank/DDBJ databases">
        <title>Draft genome sequence of the Vibrio tubiashii subs. europaeus.</title>
        <authorList>
            <person name="Spinard E."/>
            <person name="Dubert J."/>
            <person name="Nelson D.R."/>
            <person name="Barja J.L."/>
        </authorList>
    </citation>
    <scope>NUCLEOTIDE SEQUENCE [LARGE SCALE GENOMIC DNA]</scope>
    <source>
        <strain evidence="7">PP-638</strain>
        <strain evidence="6">PP2-638</strain>
    </source>
</reference>
<sequence>MALKLFSTTDTVERSVLKTTSFFLAITGAGFTIVNFFIWDVPKFGYIDFAYTLLCLFIYLRIQFGHYKPWYSALLICGLSLILIYSLAVAKGYSILVFWTFCMPPVFHILLNRYVGSAVTFAFFLIVVSIFLSYPPINHSTGHTTFNFAIPYILIWAIAFVHEDVRAKTQQKLSNAALLDPLTGARNRLCMENDFSHHSEFLSHHYLLHIDLDHFKQVNDNYGHACGDEVLKSVSKAVLSLPNVEYFYRVGGEEFCVLLCAKNEEQAMEMSESIRLAIKELKIDFNHQQIRVSFSAGLRALIVVNNSILLDQTMAETDQALYRAKAQGRDQIVLSSTTNQISAVG</sequence>
<dbReference type="GeneID" id="78075387"/>
<feature type="transmembrane region" description="Helical" evidence="3">
    <location>
        <begin position="21"/>
        <end position="38"/>
    </location>
</feature>
<dbReference type="EMBL" id="LUAX01000001">
    <property type="protein sequence ID" value="OAN00829.1"/>
    <property type="molecule type" value="Genomic_DNA"/>
</dbReference>
<dbReference type="RefSeq" id="WP_069666717.1">
    <property type="nucleotide sequence ID" value="NZ_JAPFIM010000026.1"/>
</dbReference>
<proteinExistence type="predicted"/>
<dbReference type="InterPro" id="IPR000160">
    <property type="entry name" value="GGDEF_dom"/>
</dbReference>
<dbReference type="EC" id="2.7.7.65" evidence="1"/>
<evidence type="ECO:0000256" key="3">
    <source>
        <dbReference type="SAM" id="Phobius"/>
    </source>
</evidence>
<keyword evidence="3" id="KW-0472">Membrane</keyword>
<dbReference type="Pfam" id="PF00990">
    <property type="entry name" value="GGDEF"/>
    <property type="match status" value="1"/>
</dbReference>
<comment type="caution">
    <text evidence="6">The sequence shown here is derived from an EMBL/GenBank/DDBJ whole genome shotgun (WGS) entry which is preliminary data.</text>
</comment>
<evidence type="ECO:0000313" key="7">
    <source>
        <dbReference type="Proteomes" id="UP000094761"/>
    </source>
</evidence>